<comment type="subcellular location">
    <subcellularLocation>
        <location evidence="1 10">Secreted</location>
    </subcellularLocation>
</comment>
<evidence type="ECO:0000256" key="2">
    <source>
        <dbReference type="ARBA" id="ARBA00009034"/>
    </source>
</evidence>
<proteinExistence type="inferred from homology"/>
<dbReference type="InterPro" id="IPR016179">
    <property type="entry name" value="Insulin-like"/>
</dbReference>
<dbReference type="FunFam" id="1.10.100.10:FF:000002">
    <property type="entry name" value="Insulin-like growth factor II preproprotein"/>
    <property type="match status" value="1"/>
</dbReference>
<evidence type="ECO:0000256" key="4">
    <source>
        <dbReference type="ARBA" id="ARBA00022729"/>
    </source>
</evidence>
<dbReference type="SMART" id="SM00078">
    <property type="entry name" value="IlGF"/>
    <property type="match status" value="1"/>
</dbReference>
<dbReference type="GO" id="GO:0051147">
    <property type="term" value="P:regulation of muscle cell differentiation"/>
    <property type="evidence" value="ECO:0007669"/>
    <property type="project" value="TreeGrafter"/>
</dbReference>
<dbReference type="Gene3D" id="1.10.100.10">
    <property type="entry name" value="Insulin-like"/>
    <property type="match status" value="1"/>
</dbReference>
<dbReference type="OrthoDB" id="9449995at2759"/>
<feature type="disulfide bond" evidence="9">
    <location>
        <begin position="56"/>
        <end position="96"/>
    </location>
</feature>
<gene>
    <name evidence="14" type="ORF">COCON_G00219090</name>
</gene>
<feature type="disulfide bond" evidence="9">
    <location>
        <begin position="68"/>
        <end position="109"/>
    </location>
</feature>
<feature type="disulfide bond" evidence="9">
    <location>
        <begin position="95"/>
        <end position="100"/>
    </location>
</feature>
<organism evidence="14 15">
    <name type="scientific">Conger conger</name>
    <name type="common">Conger eel</name>
    <name type="synonym">Muraena conger</name>
    <dbReference type="NCBI Taxonomy" id="82655"/>
    <lineage>
        <taxon>Eukaryota</taxon>
        <taxon>Metazoa</taxon>
        <taxon>Chordata</taxon>
        <taxon>Craniata</taxon>
        <taxon>Vertebrata</taxon>
        <taxon>Euteleostomi</taxon>
        <taxon>Actinopterygii</taxon>
        <taxon>Neopterygii</taxon>
        <taxon>Teleostei</taxon>
        <taxon>Anguilliformes</taxon>
        <taxon>Congridae</taxon>
        <taxon>Conger</taxon>
    </lineage>
</organism>
<keyword evidence="12" id="KW-0812">Transmembrane</keyword>
<comment type="caution">
    <text evidence="14">The sequence shown here is derived from an EMBL/GenBank/DDBJ whole genome shotgun (WGS) entry which is preliminary data.</text>
</comment>
<dbReference type="GO" id="GO:0043539">
    <property type="term" value="F:protein serine/threonine kinase activator activity"/>
    <property type="evidence" value="ECO:0007669"/>
    <property type="project" value="TreeGrafter"/>
</dbReference>
<evidence type="ECO:0000256" key="1">
    <source>
        <dbReference type="ARBA" id="ARBA00004613"/>
    </source>
</evidence>
<dbReference type="InterPro" id="IPR022334">
    <property type="entry name" value="IGF2"/>
</dbReference>
<dbReference type="Proteomes" id="UP001152803">
    <property type="component" value="Unassembled WGS sequence"/>
</dbReference>
<dbReference type="GO" id="GO:1905564">
    <property type="term" value="P:positive regulation of vascular endothelial cell proliferation"/>
    <property type="evidence" value="ECO:0007669"/>
    <property type="project" value="TreeGrafter"/>
</dbReference>
<evidence type="ECO:0000256" key="3">
    <source>
        <dbReference type="ARBA" id="ARBA00022525"/>
    </source>
</evidence>
<evidence type="ECO:0000256" key="5">
    <source>
        <dbReference type="ARBA" id="ARBA00023030"/>
    </source>
</evidence>
<accession>A0A9Q1CY64</accession>
<dbReference type="PRINTS" id="PR02002">
    <property type="entry name" value="INSLNLIKEGF"/>
</dbReference>
<dbReference type="GO" id="GO:0046628">
    <property type="term" value="P:positive regulation of insulin receptor signaling pathway"/>
    <property type="evidence" value="ECO:0007669"/>
    <property type="project" value="TreeGrafter"/>
</dbReference>
<protein>
    <recommendedName>
        <fullName evidence="7">Insulin-like growth factor 2</fullName>
    </recommendedName>
    <alternativeName>
        <fullName evidence="8">Insulin-like growth factor II</fullName>
    </alternativeName>
</protein>
<dbReference type="GO" id="GO:0005179">
    <property type="term" value="F:hormone activity"/>
    <property type="evidence" value="ECO:0007669"/>
    <property type="project" value="InterPro"/>
</dbReference>
<keyword evidence="6 9" id="KW-1015">Disulfide bond</keyword>
<dbReference type="PROSITE" id="PS00262">
    <property type="entry name" value="INSULIN"/>
    <property type="match status" value="1"/>
</dbReference>
<feature type="compositionally biased region" description="Pro residues" evidence="11">
    <location>
        <begin position="200"/>
        <end position="211"/>
    </location>
</feature>
<evidence type="ECO:0000256" key="8">
    <source>
        <dbReference type="ARBA" id="ARBA00049823"/>
    </source>
</evidence>
<dbReference type="PANTHER" id="PTHR46886:SF1">
    <property type="entry name" value="INSULIN-LIKE GROWTH FACTOR II"/>
    <property type="match status" value="1"/>
</dbReference>
<dbReference type="Pfam" id="PF00049">
    <property type="entry name" value="Insulin"/>
    <property type="match status" value="2"/>
</dbReference>
<dbReference type="EMBL" id="JAFJMO010000017">
    <property type="protein sequence ID" value="KAJ8252597.1"/>
    <property type="molecule type" value="Genomic_DNA"/>
</dbReference>
<dbReference type="CDD" id="cd04368">
    <property type="entry name" value="IlGF"/>
    <property type="match status" value="1"/>
</dbReference>
<dbReference type="PANTHER" id="PTHR46886">
    <property type="entry name" value="INSULIN-LIKE GROWTH FACTOR II"/>
    <property type="match status" value="1"/>
</dbReference>
<dbReference type="InterPro" id="IPR022353">
    <property type="entry name" value="Insulin_CS"/>
</dbReference>
<dbReference type="AlphaFoldDB" id="A0A9Q1CY64"/>
<evidence type="ECO:0000256" key="7">
    <source>
        <dbReference type="ARBA" id="ARBA00049761"/>
    </source>
</evidence>
<evidence type="ECO:0000313" key="15">
    <source>
        <dbReference type="Proteomes" id="UP001152803"/>
    </source>
</evidence>
<feature type="transmembrane region" description="Helical" evidence="12">
    <location>
        <begin position="31"/>
        <end position="47"/>
    </location>
</feature>
<evidence type="ECO:0000259" key="13">
    <source>
        <dbReference type="SMART" id="SM00078"/>
    </source>
</evidence>
<dbReference type="PRINTS" id="PR00276">
    <property type="entry name" value="INSULINFAMLY"/>
</dbReference>
<dbReference type="GO" id="GO:0005159">
    <property type="term" value="F:insulin-like growth factor receptor binding"/>
    <property type="evidence" value="ECO:0007669"/>
    <property type="project" value="TreeGrafter"/>
</dbReference>
<keyword evidence="15" id="KW-1185">Reference proteome</keyword>
<dbReference type="InterPro" id="IPR022350">
    <property type="entry name" value="IGF-1/2"/>
</dbReference>
<keyword evidence="4" id="KW-0732">Signal</keyword>
<dbReference type="GO" id="GO:0008083">
    <property type="term" value="F:growth factor activity"/>
    <property type="evidence" value="ECO:0007669"/>
    <property type="project" value="UniProtKB-KW"/>
</dbReference>
<feature type="compositionally biased region" description="Basic and acidic residues" evidence="11">
    <location>
        <begin position="178"/>
        <end position="194"/>
    </location>
</feature>
<keyword evidence="3 10" id="KW-0964">Secreted</keyword>
<sequence length="223" mass="25809">MEEQQRYGQHSFCHTCLSTKRRQTKMRKMSLSSRVLIFTVALTMYVVDAGSGETLCGGELVDALQFVCEDRGFYFSRPTSRSNSRRSQKGIVEECCFQSCDLMLLEQYCAKPAKSERDVSATAMQVIPALPPLSKESRRHVSEKYSRYEVWQRKAAQRLRRGVPGILRARKFRRQVERARAREQAREQARDQARLHRPLITPPSRLPPPALRPTQDYPVHTHK</sequence>
<evidence type="ECO:0000256" key="11">
    <source>
        <dbReference type="SAM" id="MobiDB-lite"/>
    </source>
</evidence>
<keyword evidence="5" id="KW-0339">Growth factor</keyword>
<dbReference type="InterPro" id="IPR013576">
    <property type="entry name" value="IGF2_C"/>
</dbReference>
<dbReference type="GO" id="GO:0043410">
    <property type="term" value="P:positive regulation of MAPK cascade"/>
    <property type="evidence" value="ECO:0007669"/>
    <property type="project" value="TreeGrafter"/>
</dbReference>
<dbReference type="PRINTS" id="PR02006">
    <property type="entry name" value="INSLNLIKEGF2"/>
</dbReference>
<dbReference type="SUPFAM" id="SSF56994">
    <property type="entry name" value="Insulin-like"/>
    <property type="match status" value="1"/>
</dbReference>
<keyword evidence="12" id="KW-1133">Transmembrane helix</keyword>
<dbReference type="InterPro" id="IPR036438">
    <property type="entry name" value="Insulin-like_sf"/>
</dbReference>
<keyword evidence="12" id="KW-0472">Membrane</keyword>
<evidence type="ECO:0000256" key="12">
    <source>
        <dbReference type="SAM" id="Phobius"/>
    </source>
</evidence>
<dbReference type="GO" id="GO:0045944">
    <property type="term" value="P:positive regulation of transcription by RNA polymerase II"/>
    <property type="evidence" value="ECO:0007669"/>
    <property type="project" value="TreeGrafter"/>
</dbReference>
<evidence type="ECO:0000256" key="9">
    <source>
        <dbReference type="PIRSR" id="PIRSR622350-50"/>
    </source>
</evidence>
<dbReference type="GO" id="GO:0005615">
    <property type="term" value="C:extracellular space"/>
    <property type="evidence" value="ECO:0007669"/>
    <property type="project" value="InterPro"/>
</dbReference>
<dbReference type="GO" id="GO:0042104">
    <property type="term" value="P:positive regulation of activated T cell proliferation"/>
    <property type="evidence" value="ECO:0007669"/>
    <property type="project" value="TreeGrafter"/>
</dbReference>
<feature type="region of interest" description="Disordered" evidence="11">
    <location>
        <begin position="178"/>
        <end position="223"/>
    </location>
</feature>
<name>A0A9Q1CY64_CONCO</name>
<evidence type="ECO:0000256" key="6">
    <source>
        <dbReference type="ARBA" id="ARBA00023157"/>
    </source>
</evidence>
<feature type="domain" description="Insulin-like" evidence="13">
    <location>
        <begin position="53"/>
        <end position="109"/>
    </location>
</feature>
<reference evidence="14" key="1">
    <citation type="journal article" date="2023" name="Science">
        <title>Genome structures resolve the early diversification of teleost fishes.</title>
        <authorList>
            <person name="Parey E."/>
            <person name="Louis A."/>
            <person name="Montfort J."/>
            <person name="Bouchez O."/>
            <person name="Roques C."/>
            <person name="Iampietro C."/>
            <person name="Lluch J."/>
            <person name="Castinel A."/>
            <person name="Donnadieu C."/>
            <person name="Desvignes T."/>
            <person name="Floi Bucao C."/>
            <person name="Jouanno E."/>
            <person name="Wen M."/>
            <person name="Mejri S."/>
            <person name="Dirks R."/>
            <person name="Jansen H."/>
            <person name="Henkel C."/>
            <person name="Chen W.J."/>
            <person name="Zahm M."/>
            <person name="Cabau C."/>
            <person name="Klopp C."/>
            <person name="Thompson A.W."/>
            <person name="Robinson-Rechavi M."/>
            <person name="Braasch I."/>
            <person name="Lecointre G."/>
            <person name="Bobe J."/>
            <person name="Postlethwait J.H."/>
            <person name="Berthelot C."/>
            <person name="Roest Crollius H."/>
            <person name="Guiguen Y."/>
        </authorList>
    </citation>
    <scope>NUCLEOTIDE SEQUENCE</scope>
    <source>
        <strain evidence="14">Concon-B</strain>
    </source>
</reference>
<evidence type="ECO:0000256" key="10">
    <source>
        <dbReference type="RuleBase" id="RU000406"/>
    </source>
</evidence>
<dbReference type="Pfam" id="PF08365">
    <property type="entry name" value="IGF2_C"/>
    <property type="match status" value="1"/>
</dbReference>
<comment type="similarity">
    <text evidence="2 10">Belongs to the insulin family.</text>
</comment>
<evidence type="ECO:0000313" key="14">
    <source>
        <dbReference type="EMBL" id="KAJ8252597.1"/>
    </source>
</evidence>
<dbReference type="InterPro" id="IPR022352">
    <property type="entry name" value="Ins/IGF/rlx"/>
</dbReference>